<organism evidence="1 2">
    <name type="scientific">Arenicella chitinivorans</name>
    <dbReference type="NCBI Taxonomy" id="1329800"/>
    <lineage>
        <taxon>Bacteria</taxon>
        <taxon>Pseudomonadati</taxon>
        <taxon>Pseudomonadota</taxon>
        <taxon>Gammaproteobacteria</taxon>
        <taxon>Arenicellales</taxon>
        <taxon>Arenicellaceae</taxon>
        <taxon>Arenicella</taxon>
    </lineage>
</organism>
<keyword evidence="2" id="KW-1185">Reference proteome</keyword>
<evidence type="ECO:0000313" key="1">
    <source>
        <dbReference type="EMBL" id="GGZ96644.1"/>
    </source>
</evidence>
<accession>A0A918RFD5</accession>
<dbReference type="AlphaFoldDB" id="A0A918RFD5"/>
<comment type="caution">
    <text evidence="1">The sequence shown here is derived from an EMBL/GenBank/DDBJ whole genome shotgun (WGS) entry which is preliminary data.</text>
</comment>
<evidence type="ECO:0008006" key="3">
    <source>
        <dbReference type="Google" id="ProtNLM"/>
    </source>
</evidence>
<name>A0A918RFD5_9GAMM</name>
<dbReference type="EMBL" id="BMXA01000001">
    <property type="protein sequence ID" value="GGZ96644.1"/>
    <property type="molecule type" value="Genomic_DNA"/>
</dbReference>
<sequence>MTTRLLTILITTLVVSGCTASKRDGLEEIISDHRCRPEQRIEEIEFKSLGQALRHKLDLKWSTQANGEIAVRVEYPKKNKQLPIQDIYLSQSNDRLILTDLNPNEKIGLVRFSLPRSEILKSSLNLEYYRQAYCSSVIDYSLELRKAIEQES</sequence>
<protein>
    <recommendedName>
        <fullName evidence="3">Lipoprotein</fullName>
    </recommendedName>
</protein>
<reference evidence="1" key="2">
    <citation type="submission" date="2020-09" db="EMBL/GenBank/DDBJ databases">
        <authorList>
            <person name="Sun Q."/>
            <person name="Kim S."/>
        </authorList>
    </citation>
    <scope>NUCLEOTIDE SEQUENCE</scope>
    <source>
        <strain evidence="1">KCTC 12711</strain>
    </source>
</reference>
<gene>
    <name evidence="1" type="ORF">GCM10008090_01090</name>
</gene>
<evidence type="ECO:0000313" key="2">
    <source>
        <dbReference type="Proteomes" id="UP000614811"/>
    </source>
</evidence>
<reference evidence="1" key="1">
    <citation type="journal article" date="2014" name="Int. J. Syst. Evol. Microbiol.">
        <title>Complete genome sequence of Corynebacterium casei LMG S-19264T (=DSM 44701T), isolated from a smear-ripened cheese.</title>
        <authorList>
            <consortium name="US DOE Joint Genome Institute (JGI-PGF)"/>
            <person name="Walter F."/>
            <person name="Albersmeier A."/>
            <person name="Kalinowski J."/>
            <person name="Ruckert C."/>
        </authorList>
    </citation>
    <scope>NUCLEOTIDE SEQUENCE</scope>
    <source>
        <strain evidence="1">KCTC 12711</strain>
    </source>
</reference>
<dbReference type="Proteomes" id="UP000614811">
    <property type="component" value="Unassembled WGS sequence"/>
</dbReference>
<proteinExistence type="predicted"/>
<dbReference type="RefSeq" id="WP_229794057.1">
    <property type="nucleotide sequence ID" value="NZ_BMXA01000001.1"/>
</dbReference>
<dbReference type="PROSITE" id="PS51257">
    <property type="entry name" value="PROKAR_LIPOPROTEIN"/>
    <property type="match status" value="1"/>
</dbReference>